<proteinExistence type="predicted"/>
<sequence>MKKIDALAAEIENATQSGDGLDQLGRRLVAQHREYAVHVQNGSSYEDIGQSHIEEQIRLYLVYTLDRSMWEKLVTRTEQYAQQDRNAMAPMFSPWGYLNSDLVDNLGEGLGWKSGGPSKNLSNTSFPQRVGMIVSTLEGFTPAQLKQMEVSLGSDENVTPPKSGGCYVATAVYGSYDAPEVRVLRRWRDDFLKASATGREFVRFYYATSPKLVWAVGQRVWFVGPARYFLDRFVRRLVRAGYTDASHTDHNEMPGSR</sequence>
<name>A0A917PG99_9MICO</name>
<dbReference type="AlphaFoldDB" id="A0A917PG99"/>
<keyword evidence="2" id="KW-1185">Reference proteome</keyword>
<dbReference type="InterPro" id="IPR049886">
    <property type="entry name" value="CFI_box_CTERM_dom"/>
</dbReference>
<accession>A0A917PG99</accession>
<protein>
    <submittedName>
        <fullName evidence="1">Uncharacterized protein</fullName>
    </submittedName>
</protein>
<evidence type="ECO:0000313" key="2">
    <source>
        <dbReference type="Proteomes" id="UP000636956"/>
    </source>
</evidence>
<gene>
    <name evidence="1" type="ORF">GCM10011372_13330</name>
</gene>
<dbReference type="NCBIfam" id="NF041770">
    <property type="entry name" value="CFI_box_CTERM"/>
    <property type="match status" value="1"/>
</dbReference>
<reference evidence="1" key="1">
    <citation type="journal article" date="2014" name="Int. J. Syst. Evol. Microbiol.">
        <title>Complete genome sequence of Corynebacterium casei LMG S-19264T (=DSM 44701T), isolated from a smear-ripened cheese.</title>
        <authorList>
            <consortium name="US DOE Joint Genome Institute (JGI-PGF)"/>
            <person name="Walter F."/>
            <person name="Albersmeier A."/>
            <person name="Kalinowski J."/>
            <person name="Ruckert C."/>
        </authorList>
    </citation>
    <scope>NUCLEOTIDE SEQUENCE</scope>
    <source>
        <strain evidence="1">CGMCC 1.8984</strain>
    </source>
</reference>
<comment type="caution">
    <text evidence="1">The sequence shown here is derived from an EMBL/GenBank/DDBJ whole genome shotgun (WGS) entry which is preliminary data.</text>
</comment>
<dbReference type="Proteomes" id="UP000636956">
    <property type="component" value="Unassembled WGS sequence"/>
</dbReference>
<evidence type="ECO:0000313" key="1">
    <source>
        <dbReference type="EMBL" id="GGJ76431.1"/>
    </source>
</evidence>
<dbReference type="RefSeq" id="WP_188742669.1">
    <property type="nucleotide sequence ID" value="NZ_BAABFW010000015.1"/>
</dbReference>
<reference evidence="1" key="2">
    <citation type="submission" date="2020-09" db="EMBL/GenBank/DDBJ databases">
        <authorList>
            <person name="Sun Q."/>
            <person name="Zhou Y."/>
        </authorList>
    </citation>
    <scope>NUCLEOTIDE SEQUENCE</scope>
    <source>
        <strain evidence="1">CGMCC 1.8984</strain>
    </source>
</reference>
<organism evidence="1 2">
    <name type="scientific">Agromyces bauzanensis</name>
    <dbReference type="NCBI Taxonomy" id="1308924"/>
    <lineage>
        <taxon>Bacteria</taxon>
        <taxon>Bacillati</taxon>
        <taxon>Actinomycetota</taxon>
        <taxon>Actinomycetes</taxon>
        <taxon>Micrococcales</taxon>
        <taxon>Microbacteriaceae</taxon>
        <taxon>Agromyces</taxon>
    </lineage>
</organism>
<dbReference type="EMBL" id="BMMD01000006">
    <property type="protein sequence ID" value="GGJ76431.1"/>
    <property type="molecule type" value="Genomic_DNA"/>
</dbReference>